<keyword evidence="5" id="KW-1185">Reference proteome</keyword>
<keyword evidence="3" id="KW-1133">Transmembrane helix</keyword>
<comment type="pathway">
    <text evidence="1">Mycotoxin biosynthesis.</text>
</comment>
<reference evidence="4 5" key="1">
    <citation type="submission" date="2018-05" db="EMBL/GenBank/DDBJ databases">
        <title>Genome sequencing and assembly of the regulated plant pathogen Lachnellula willkommii and related sister species for the development of diagnostic species identification markers.</title>
        <authorList>
            <person name="Giroux E."/>
            <person name="Bilodeau G."/>
        </authorList>
    </citation>
    <scope>NUCLEOTIDE SEQUENCE [LARGE SCALE GENOMIC DNA]</scope>
    <source>
        <strain evidence="4 5">CBS 268.59</strain>
    </source>
</reference>
<comment type="caution">
    <text evidence="4">The sequence shown here is derived from an EMBL/GenBank/DDBJ whole genome shotgun (WGS) entry which is preliminary data.</text>
</comment>
<dbReference type="OrthoDB" id="3687641at2759"/>
<dbReference type="EMBL" id="QGMK01001796">
    <property type="protein sequence ID" value="TVY64237.1"/>
    <property type="molecule type" value="Genomic_DNA"/>
</dbReference>
<dbReference type="InterPro" id="IPR021765">
    <property type="entry name" value="UstYa-like"/>
</dbReference>
<evidence type="ECO:0000256" key="3">
    <source>
        <dbReference type="SAM" id="Phobius"/>
    </source>
</evidence>
<feature type="non-terminal residue" evidence="4">
    <location>
        <position position="1"/>
    </location>
</feature>
<evidence type="ECO:0000256" key="1">
    <source>
        <dbReference type="ARBA" id="ARBA00004685"/>
    </source>
</evidence>
<dbReference type="GO" id="GO:0043386">
    <property type="term" value="P:mycotoxin biosynthetic process"/>
    <property type="evidence" value="ECO:0007669"/>
    <property type="project" value="InterPro"/>
</dbReference>
<dbReference type="AlphaFoldDB" id="A0A8T9C1T3"/>
<keyword evidence="3" id="KW-0812">Transmembrane</keyword>
<organism evidence="4 5">
    <name type="scientific">Lachnellula suecica</name>
    <dbReference type="NCBI Taxonomy" id="602035"/>
    <lineage>
        <taxon>Eukaryota</taxon>
        <taxon>Fungi</taxon>
        <taxon>Dikarya</taxon>
        <taxon>Ascomycota</taxon>
        <taxon>Pezizomycotina</taxon>
        <taxon>Leotiomycetes</taxon>
        <taxon>Helotiales</taxon>
        <taxon>Lachnaceae</taxon>
        <taxon>Lachnellula</taxon>
    </lineage>
</organism>
<keyword evidence="3" id="KW-0472">Membrane</keyword>
<dbReference type="PANTHER" id="PTHR33365:SF4">
    <property type="entry name" value="CYCLOCHLOROTINE BIOSYNTHESIS PROTEIN O"/>
    <property type="match status" value="1"/>
</dbReference>
<gene>
    <name evidence="4" type="primary">cctO_0</name>
    <name evidence="4" type="ORF">LSUE1_G008772</name>
</gene>
<evidence type="ECO:0000313" key="5">
    <source>
        <dbReference type="Proteomes" id="UP000469558"/>
    </source>
</evidence>
<accession>A0A8T9C1T3</accession>
<comment type="similarity">
    <text evidence="2">Belongs to the ustYa family.</text>
</comment>
<protein>
    <submittedName>
        <fullName evidence="4">Cyclochlorotine biosynthesis protein O</fullName>
    </submittedName>
</protein>
<evidence type="ECO:0000313" key="4">
    <source>
        <dbReference type="EMBL" id="TVY64237.1"/>
    </source>
</evidence>
<sequence length="321" mass="37030">YPSSDCYSRRTSIEGEEKERLLFSPVVLSSRKSGKWFYSHTHIFGLYAINITLLLSILILARRLVYRPFLDPTLGVYSPANEAVEWIKEQKFTAALFSKTPYMGFPTNATDQLWLDLYDYTAISKINKDEAQMLPHATLAIPGTDEYLVQLDVFHELHCLDDLRKLLYPERFPGLEELKDENGSINRERHAILHWDHCIDALRQTVMCHADISPIPWRVNIPANNVIIPRLSTTHTCRNFTKIQEWARDHDAGDWTYILSDEVAEEVIRSAGFDQGPGEDIEYLYKLFPGNSFFKYWREYPIEAEEARNAMSMGDSGVEVG</sequence>
<proteinExistence type="inferred from homology"/>
<dbReference type="Proteomes" id="UP000469558">
    <property type="component" value="Unassembled WGS sequence"/>
</dbReference>
<name>A0A8T9C1T3_9HELO</name>
<feature type="transmembrane region" description="Helical" evidence="3">
    <location>
        <begin position="43"/>
        <end position="61"/>
    </location>
</feature>
<evidence type="ECO:0000256" key="2">
    <source>
        <dbReference type="ARBA" id="ARBA00035112"/>
    </source>
</evidence>
<dbReference type="Pfam" id="PF11807">
    <property type="entry name" value="UstYa"/>
    <property type="match status" value="1"/>
</dbReference>
<dbReference type="PANTHER" id="PTHR33365">
    <property type="entry name" value="YALI0B05434P"/>
    <property type="match status" value="1"/>
</dbReference>